<accession>A0A5B7FQS9</accession>
<evidence type="ECO:0000313" key="3">
    <source>
        <dbReference type="Proteomes" id="UP000324222"/>
    </source>
</evidence>
<dbReference type="Proteomes" id="UP000324222">
    <property type="component" value="Unassembled WGS sequence"/>
</dbReference>
<protein>
    <submittedName>
        <fullName evidence="2">Uncharacterized protein</fullName>
    </submittedName>
</protein>
<gene>
    <name evidence="2" type="ORF">E2C01_041461</name>
</gene>
<name>A0A5B7FQS9_PORTR</name>
<feature type="compositionally biased region" description="Basic and acidic residues" evidence="1">
    <location>
        <begin position="24"/>
        <end position="44"/>
    </location>
</feature>
<evidence type="ECO:0000313" key="2">
    <source>
        <dbReference type="EMBL" id="MPC47707.1"/>
    </source>
</evidence>
<dbReference type="EMBL" id="VSRR010007882">
    <property type="protein sequence ID" value="MPC47707.1"/>
    <property type="molecule type" value="Genomic_DNA"/>
</dbReference>
<evidence type="ECO:0000256" key="1">
    <source>
        <dbReference type="SAM" id="MobiDB-lite"/>
    </source>
</evidence>
<reference evidence="2 3" key="1">
    <citation type="submission" date="2019-05" db="EMBL/GenBank/DDBJ databases">
        <title>Another draft genome of Portunus trituberculatus and its Hox gene families provides insights of decapod evolution.</title>
        <authorList>
            <person name="Jeong J.-H."/>
            <person name="Song I."/>
            <person name="Kim S."/>
            <person name="Choi T."/>
            <person name="Kim D."/>
            <person name="Ryu S."/>
            <person name="Kim W."/>
        </authorList>
    </citation>
    <scope>NUCLEOTIDE SEQUENCE [LARGE SCALE GENOMIC DNA]</scope>
    <source>
        <tissue evidence="2">Muscle</tissue>
    </source>
</reference>
<comment type="caution">
    <text evidence="2">The sequence shown here is derived from an EMBL/GenBank/DDBJ whole genome shotgun (WGS) entry which is preliminary data.</text>
</comment>
<proteinExistence type="predicted"/>
<sequence>MENKNAEETRIMKRTRAGVGGEHMVCRESDEPERAWRGQVESRWRNTLPAPSGGLSSLSNTLPNESSHHEQ</sequence>
<feature type="compositionally biased region" description="Basic and acidic residues" evidence="1">
    <location>
        <begin position="1"/>
        <end position="11"/>
    </location>
</feature>
<organism evidence="2 3">
    <name type="scientific">Portunus trituberculatus</name>
    <name type="common">Swimming crab</name>
    <name type="synonym">Neptunus trituberculatus</name>
    <dbReference type="NCBI Taxonomy" id="210409"/>
    <lineage>
        <taxon>Eukaryota</taxon>
        <taxon>Metazoa</taxon>
        <taxon>Ecdysozoa</taxon>
        <taxon>Arthropoda</taxon>
        <taxon>Crustacea</taxon>
        <taxon>Multicrustacea</taxon>
        <taxon>Malacostraca</taxon>
        <taxon>Eumalacostraca</taxon>
        <taxon>Eucarida</taxon>
        <taxon>Decapoda</taxon>
        <taxon>Pleocyemata</taxon>
        <taxon>Brachyura</taxon>
        <taxon>Eubrachyura</taxon>
        <taxon>Portunoidea</taxon>
        <taxon>Portunidae</taxon>
        <taxon>Portuninae</taxon>
        <taxon>Portunus</taxon>
    </lineage>
</organism>
<keyword evidence="3" id="KW-1185">Reference proteome</keyword>
<feature type="region of interest" description="Disordered" evidence="1">
    <location>
        <begin position="1"/>
        <end position="71"/>
    </location>
</feature>
<dbReference type="AlphaFoldDB" id="A0A5B7FQS9"/>